<evidence type="ECO:0000313" key="3">
    <source>
        <dbReference type="WBParaSite" id="MCU_010524-RA"/>
    </source>
</evidence>
<name>A0A0R3U8M0_MESCO</name>
<reference evidence="1 2" key="1">
    <citation type="submission" date="2018-10" db="EMBL/GenBank/DDBJ databases">
        <authorList>
            <consortium name="Pathogen Informatics"/>
        </authorList>
    </citation>
    <scope>NUCLEOTIDE SEQUENCE [LARGE SCALE GENOMIC DNA]</scope>
</reference>
<evidence type="ECO:0000313" key="2">
    <source>
        <dbReference type="Proteomes" id="UP000267029"/>
    </source>
</evidence>
<dbReference type="EMBL" id="UXSR01000685">
    <property type="protein sequence ID" value="VDD77233.1"/>
    <property type="molecule type" value="Genomic_DNA"/>
</dbReference>
<dbReference type="Proteomes" id="UP000267029">
    <property type="component" value="Unassembled WGS sequence"/>
</dbReference>
<accession>A0A0R3U8M0</accession>
<keyword evidence="2" id="KW-1185">Reference proteome</keyword>
<protein>
    <submittedName>
        <fullName evidence="1 3">Uncharacterized protein</fullName>
    </submittedName>
</protein>
<evidence type="ECO:0000313" key="1">
    <source>
        <dbReference type="EMBL" id="VDD77233.1"/>
    </source>
</evidence>
<proteinExistence type="predicted"/>
<dbReference type="AlphaFoldDB" id="A0A0R3U8M0"/>
<organism evidence="1 2">
    <name type="scientific">Mesocestoides corti</name>
    <name type="common">Flatworm</name>
    <dbReference type="NCBI Taxonomy" id="53468"/>
    <lineage>
        <taxon>Eukaryota</taxon>
        <taxon>Metazoa</taxon>
        <taxon>Spiralia</taxon>
        <taxon>Lophotrochozoa</taxon>
        <taxon>Platyhelminthes</taxon>
        <taxon>Cestoda</taxon>
        <taxon>Eucestoda</taxon>
        <taxon>Cyclophyllidea</taxon>
        <taxon>Mesocestoididae</taxon>
        <taxon>Mesocestoides</taxon>
    </lineage>
</organism>
<sequence>MDHCLLAHRCIPVECPASRCTCPTLLSPSVNIVFIISTPIARVPTQPLLRLIGCDGTQRQQVVAMHGRCNSRRVTPQPATCQQHHTGLLFLASANLRVSLRTLRFARGQPVKREMSIAD</sequence>
<gene>
    <name evidence="1" type="ORF">MCOS_LOCUS3236</name>
</gene>
<reference evidence="3" key="2">
    <citation type="submission" date="2019-11" db="UniProtKB">
        <authorList>
            <consortium name="WormBaseParasite"/>
        </authorList>
    </citation>
    <scope>IDENTIFICATION</scope>
</reference>
<dbReference type="WBParaSite" id="MCU_010524-RA">
    <property type="protein sequence ID" value="MCU_010524-RA"/>
    <property type="gene ID" value="MCU_010524"/>
</dbReference>